<dbReference type="Proteomes" id="UP000823405">
    <property type="component" value="Unassembled WGS sequence"/>
</dbReference>
<keyword evidence="4" id="KW-1185">Reference proteome</keyword>
<evidence type="ECO:0000256" key="2">
    <source>
        <dbReference type="SAM" id="MobiDB-lite"/>
    </source>
</evidence>
<feature type="region of interest" description="Disordered" evidence="2">
    <location>
        <begin position="182"/>
        <end position="210"/>
    </location>
</feature>
<evidence type="ECO:0000256" key="1">
    <source>
        <dbReference type="SAM" id="Coils"/>
    </source>
</evidence>
<reference evidence="3" key="1">
    <citation type="journal article" date="2020" name="Fungal Divers.">
        <title>Resolving the Mortierellaceae phylogeny through synthesis of multi-gene phylogenetics and phylogenomics.</title>
        <authorList>
            <person name="Vandepol N."/>
            <person name="Liber J."/>
            <person name="Desiro A."/>
            <person name="Na H."/>
            <person name="Kennedy M."/>
            <person name="Barry K."/>
            <person name="Grigoriev I.V."/>
            <person name="Miller A.N."/>
            <person name="O'Donnell K."/>
            <person name="Stajich J.E."/>
            <person name="Bonito G."/>
        </authorList>
    </citation>
    <scope>NUCLEOTIDE SEQUENCE</scope>
    <source>
        <strain evidence="3">NVP60</strain>
    </source>
</reference>
<dbReference type="OrthoDB" id="2404191at2759"/>
<gene>
    <name evidence="3" type="ORF">BGZ97_007853</name>
</gene>
<feature type="compositionally biased region" description="Basic and acidic residues" evidence="2">
    <location>
        <begin position="182"/>
        <end position="191"/>
    </location>
</feature>
<organism evidence="3 4">
    <name type="scientific">Linnemannia gamsii</name>
    <dbReference type="NCBI Taxonomy" id="64522"/>
    <lineage>
        <taxon>Eukaryota</taxon>
        <taxon>Fungi</taxon>
        <taxon>Fungi incertae sedis</taxon>
        <taxon>Mucoromycota</taxon>
        <taxon>Mortierellomycotina</taxon>
        <taxon>Mortierellomycetes</taxon>
        <taxon>Mortierellales</taxon>
        <taxon>Mortierellaceae</taxon>
        <taxon>Linnemannia</taxon>
    </lineage>
</organism>
<dbReference type="EMBL" id="JAAAIN010000352">
    <property type="protein sequence ID" value="KAG0315768.1"/>
    <property type="molecule type" value="Genomic_DNA"/>
</dbReference>
<protein>
    <submittedName>
        <fullName evidence="3">Uncharacterized protein</fullName>
    </submittedName>
</protein>
<accession>A0A9P6RCM8</accession>
<comment type="caution">
    <text evidence="3">The sequence shown here is derived from an EMBL/GenBank/DDBJ whole genome shotgun (WGS) entry which is preliminary data.</text>
</comment>
<feature type="region of interest" description="Disordered" evidence="2">
    <location>
        <begin position="117"/>
        <end position="169"/>
    </location>
</feature>
<name>A0A9P6RCM8_9FUNG</name>
<sequence length="2316" mass="258664">MSTELQDFRLGLDGPTVRLRAEFDDEAGKHLIFWEDVEFAFPGVHCVKNGSTIVSFARDKRRRRIEPLCIAYEPNIVLEVVMATTPSVSLAGALSSPYPSPASSVIVNTRYEDVTPPPSAGSRILSDRSSATCPPSSSSSFRPYRHVQPTGRIEEIDCSPTESVGYPFPSGRSDFSIDTVHEETSYDDAEHPSPMPTPRYNGPPPPIPERPYPINRLNAPPPPIPERPYAPTRTYVLPPPPDSLASAVTAIAAVETSNTSVVTSGHFMQRMQSTVLSFEQSIREGQIIQAKFLKQEADSIKQEMSVYYEGLHSEVAKNSALQSQMLEMQAAADKMTRRILQLQEAAMDADKRMLEMQQKALDRLALIHSKATAILLQTYELHEYPIPRLFIILPKEDTTRREKLTTLFVKRFRLYFLCECGEHTRPNDGSESKMSHEIHLARHEGYDLDRPNEFFRKYGSYVLALLQMLKYGVAAAGMVVSPLNTFKVCEGLDQAEKSLKYLEKDIVPMVDDAIKYLEGLSSVQDGTTRPPEDGVSNASATSLVEPVIMGKLEALEGADLRHLGSFLKDKDEAKVLGNLYRTVTSEGHVKWVCLDHYRETYRASALKEFRNNLEANNGEYDDRRGRVTIRLSSTLLAQQFYSILANTRFVQELVISMAWDTTMDDFRILKNVIQRSIIYHLDINSCGFSGSTFDIVNRGRRWEPILQMMGNGKLGIVAVRNMPGFLIRSGKMPATLQIRVLDMSEQFTLVEEYPKLRKILLAAPNLSELSLLVPSIYEGFALVRQLTGELKHLSILAVKRQDGSTASFSFRKGSGEVTNTELSICTFESRRIFQLPMVTTLSLFGSTAQSEDTILAALRAFQQLKSLEITCAHEGYLRVLLFVYQNLAKDSPLVLLVLRNAERDITITSRGLPVTDLNFGDFEVPVRAFDAFHSVLMTCTQLETLAFITHSLAEGIEFVRGTSALKGALRNLTVRQPNWSKADVVFVPGAGEVESIKLRICDLASREVLDLPNVRQVTIFDKDRNTASALGTMHRDLGTLAHTVISSYPSLATVELLDLNSDAKEASKGLLKSADDFSKRQEQPSNDQTRDAVQDLQDLKARSCSMVELPEEFVILGKAFLAVHWILYMPLLILSADVSSESANDSSTAASLTFALVRSNGSLASVRMEADTNDDSPILFHVCDFASSDSLAPALGTSMTIMSKRGTLPLDDLILAAIKRCHGLVSLAVVVLDQGMNYPSFLRMLGTVHEAARQRPTLRVFKDWGLERSKRMGIFGIPVKSLDTTRQAFTHEELPLLNKLLNSCHHLSQVVVLVAQIWEAFQTIKKASLLHKRLSKVQFRHYKGHEGLALVTVDFDQNTGEVVDTRVHVRSFESPKLFLLPKVTALTIEGIDGADRMEEMVLQGLGKFQEVHTLVVRTPMSQFFRSLITVQKAMLDPRALTKVEIWGFVDNNTKSAFSLPLTRLDLSQRVLLSPELAQLADVLEVSPTVQSLILQVPTVHESFDILRQIAKHLRTLSHLTLGCPDGSGAVAEFEETGGHLTTLDLRVPNDTPFVPQPTDLDSSDKTGDYTALQTRQLLGLPDSSLKAFESAERATMDNPFMRHLKVLNGNRPPIIYDIPIVQLSSGSWMLSVKDDIPKMNRLIGFFSELTVLDLLVPAIDQALTAVLSLVKDVEERSKISSVIMRQEDGSRATVSFETLTEHSRRTILTLQTPRSIDLPLINSSLPLPPVFSILRMPNETFETLVAALVTFRELWPICRIDISDSNNAVLFTVPVPTRYLDFGPVVVTKVDTSRLKRILDTTMYSLTHVELSVDSIEEDLHFILPVLKAYKNLSVVILKHKDRARASFGIEPGTGTIASVTLELPGFSSTTDSVHSTGLETSIGKDDILRLKNLSDSELRLFAAVQEVSTLHSRPCTLRIWNSHNKDSQETIAIPVLKVNRSDSLSEDKVLVLARLLSYCPLLSEISITVENMESAVIPFIKSLPERLKGLSKLSVRQLQIGEVSFYRDTVEEHKDVYKIQVYSLPSSSDLLKLAHVKELTLLSTASDSRKRVDEISTMVEMARTRFPELESLEFQCRHNLFDRLKTCLDRLSETNSALGFDLHLVNISSDSRFTWHTADTGSGPKKLQQRWRGEAGRMPHIVDTRKLPANNKTFVLVQSMIKRQPLPATTPSATHLIIHNWDLYNWGWKSLFEDIDFLTLRHLSFSGSMFADRDLEMLVSSIRTALGRVLTAPTYDSFDHSLVAKEGRRRVADLKAQQERVKKTESGGGGFDVGPLMVYLGGSQVTHVMMMVQQNRLTSLGIDWCRLTMVDGRME</sequence>
<dbReference type="SUPFAM" id="SSF52047">
    <property type="entry name" value="RNI-like"/>
    <property type="match status" value="1"/>
</dbReference>
<feature type="compositionally biased region" description="Low complexity" evidence="2">
    <location>
        <begin position="127"/>
        <end position="142"/>
    </location>
</feature>
<evidence type="ECO:0000313" key="3">
    <source>
        <dbReference type="EMBL" id="KAG0315768.1"/>
    </source>
</evidence>
<keyword evidence="1" id="KW-0175">Coiled coil</keyword>
<proteinExistence type="predicted"/>
<feature type="compositionally biased region" description="Pro residues" evidence="2">
    <location>
        <begin position="193"/>
        <end position="210"/>
    </location>
</feature>
<feature type="coiled-coil region" evidence="1">
    <location>
        <begin position="318"/>
        <end position="359"/>
    </location>
</feature>
<evidence type="ECO:0000313" key="4">
    <source>
        <dbReference type="Proteomes" id="UP000823405"/>
    </source>
</evidence>